<dbReference type="Proteomes" id="UP001370299">
    <property type="component" value="Unassembled WGS sequence"/>
</dbReference>
<proteinExistence type="predicted"/>
<evidence type="ECO:0000256" key="1">
    <source>
        <dbReference type="SAM" id="MobiDB-lite"/>
    </source>
</evidence>
<evidence type="ECO:0000256" key="2">
    <source>
        <dbReference type="SAM" id="SignalP"/>
    </source>
</evidence>
<evidence type="ECO:0000313" key="4">
    <source>
        <dbReference type="Proteomes" id="UP001370299"/>
    </source>
</evidence>
<feature type="signal peptide" evidence="2">
    <location>
        <begin position="1"/>
        <end position="25"/>
    </location>
</feature>
<feature type="compositionally biased region" description="Low complexity" evidence="1">
    <location>
        <begin position="28"/>
        <end position="52"/>
    </location>
</feature>
<organism evidence="3 4">
    <name type="scientific">Curtobacterium citreum</name>
    <dbReference type="NCBI Taxonomy" id="2036"/>
    <lineage>
        <taxon>Bacteria</taxon>
        <taxon>Bacillati</taxon>
        <taxon>Actinomycetota</taxon>
        <taxon>Actinomycetes</taxon>
        <taxon>Micrococcales</taxon>
        <taxon>Microbacteriaceae</taxon>
        <taxon>Curtobacterium</taxon>
    </lineage>
</organism>
<sequence length="169" mass="17022">MTSLRLALPLVVGALLASVSLTSCSADASSAPAPAPTTSSSGTADAAPAAAALDPMEEDRSAAAVCGQLSALSTIALNASDGRSRGVLSDAQYEALIAAERFGYEHLSSSDERLDDAIDYALEYLDAHPAPASGPALEDNAEWELVGRTLNTACQQAGSNVVATAQNGG</sequence>
<evidence type="ECO:0008006" key="5">
    <source>
        <dbReference type="Google" id="ProtNLM"/>
    </source>
</evidence>
<keyword evidence="4" id="KW-1185">Reference proteome</keyword>
<protein>
    <recommendedName>
        <fullName evidence="5">Lipoprotein</fullName>
    </recommendedName>
</protein>
<keyword evidence="2" id="KW-0732">Signal</keyword>
<accession>A0ABU8Y515</accession>
<gene>
    <name evidence="3" type="ORF">WMN62_00365</name>
</gene>
<name>A0ABU8Y515_9MICO</name>
<feature type="chain" id="PRO_5045373670" description="Lipoprotein" evidence="2">
    <location>
        <begin position="26"/>
        <end position="169"/>
    </location>
</feature>
<dbReference type="PROSITE" id="PS51257">
    <property type="entry name" value="PROKAR_LIPOPROTEIN"/>
    <property type="match status" value="1"/>
</dbReference>
<feature type="region of interest" description="Disordered" evidence="1">
    <location>
        <begin position="28"/>
        <end position="54"/>
    </location>
</feature>
<reference evidence="3 4" key="1">
    <citation type="submission" date="2024-03" db="EMBL/GenBank/DDBJ databases">
        <title>Whole genomes of four grape xylem sap localized bacterial endophytes.</title>
        <authorList>
            <person name="Kumar G."/>
            <person name="Savka M.A."/>
        </authorList>
    </citation>
    <scope>NUCLEOTIDE SEQUENCE [LARGE SCALE GENOMIC DNA]</scope>
    <source>
        <strain evidence="3 4">RIT_GXS8</strain>
    </source>
</reference>
<dbReference type="RefSeq" id="WP_340195580.1">
    <property type="nucleotide sequence ID" value="NZ_JBBKAP010000002.1"/>
</dbReference>
<comment type="caution">
    <text evidence="3">The sequence shown here is derived from an EMBL/GenBank/DDBJ whole genome shotgun (WGS) entry which is preliminary data.</text>
</comment>
<dbReference type="EMBL" id="JBBLYY010000002">
    <property type="protein sequence ID" value="MEK0169915.1"/>
    <property type="molecule type" value="Genomic_DNA"/>
</dbReference>
<evidence type="ECO:0000313" key="3">
    <source>
        <dbReference type="EMBL" id="MEK0169915.1"/>
    </source>
</evidence>